<keyword evidence="1" id="KW-0812">Transmembrane</keyword>
<keyword evidence="1" id="KW-1133">Transmembrane helix</keyword>
<accession>A0A6M3X9D7</accession>
<organism evidence="2">
    <name type="scientific">viral metagenome</name>
    <dbReference type="NCBI Taxonomy" id="1070528"/>
    <lineage>
        <taxon>unclassified sequences</taxon>
        <taxon>metagenomes</taxon>
        <taxon>organismal metagenomes</taxon>
    </lineage>
</organism>
<keyword evidence="1" id="KW-0472">Membrane</keyword>
<dbReference type="AlphaFoldDB" id="A0A6M3X9D7"/>
<dbReference type="EMBL" id="MT144599">
    <property type="protein sequence ID" value="QJH94326.1"/>
    <property type="molecule type" value="Genomic_DNA"/>
</dbReference>
<sequence>MIVWERPSAMIKGVLIVAASVILVPLGIIFLILPELVWKQLKLMIENKPACHSGDASCECEICGKEEK</sequence>
<feature type="transmembrane region" description="Helical" evidence="1">
    <location>
        <begin position="14"/>
        <end position="38"/>
    </location>
</feature>
<evidence type="ECO:0000256" key="1">
    <source>
        <dbReference type="SAM" id="Phobius"/>
    </source>
</evidence>
<name>A0A6M3X9D7_9ZZZZ</name>
<proteinExistence type="predicted"/>
<gene>
    <name evidence="2" type="ORF">TM448B00200_0033</name>
</gene>
<reference evidence="2" key="1">
    <citation type="submission" date="2020-03" db="EMBL/GenBank/DDBJ databases">
        <title>The deep terrestrial virosphere.</title>
        <authorList>
            <person name="Holmfeldt K."/>
            <person name="Nilsson E."/>
            <person name="Simone D."/>
            <person name="Lopez-Fernandez M."/>
            <person name="Wu X."/>
            <person name="de Brujin I."/>
            <person name="Lundin D."/>
            <person name="Andersson A."/>
            <person name="Bertilsson S."/>
            <person name="Dopson M."/>
        </authorList>
    </citation>
    <scope>NUCLEOTIDE SEQUENCE</scope>
    <source>
        <strain evidence="2">TM448B00200</strain>
    </source>
</reference>
<protein>
    <submittedName>
        <fullName evidence="2">Uncharacterized protein</fullName>
    </submittedName>
</protein>
<evidence type="ECO:0000313" key="2">
    <source>
        <dbReference type="EMBL" id="QJH94326.1"/>
    </source>
</evidence>